<dbReference type="GO" id="GO:0016787">
    <property type="term" value="F:hydrolase activity"/>
    <property type="evidence" value="ECO:0007669"/>
    <property type="project" value="UniProtKB-KW"/>
</dbReference>
<evidence type="ECO:0000256" key="2">
    <source>
        <dbReference type="SAM" id="MobiDB-lite"/>
    </source>
</evidence>
<dbReference type="AlphaFoldDB" id="A0AAI8TZN0"/>
<evidence type="ECO:0000313" key="4">
    <source>
        <dbReference type="EMBL" id="BDY31875.1"/>
    </source>
</evidence>
<proteinExistence type="predicted"/>
<gene>
    <name evidence="4" type="ORF">hbim_05833</name>
</gene>
<dbReference type="RefSeq" id="WP_229478363.1">
    <property type="nucleotide sequence ID" value="NZ_AP027452.1"/>
</dbReference>
<dbReference type="PANTHER" id="PTHR43546:SF9">
    <property type="entry name" value="L-ASCORBATE-6-PHOSPHATE LACTONASE ULAG-RELATED"/>
    <property type="match status" value="1"/>
</dbReference>
<dbReference type="Pfam" id="PF12706">
    <property type="entry name" value="Lactamase_B_2"/>
    <property type="match status" value="1"/>
</dbReference>
<dbReference type="PANTHER" id="PTHR43546">
    <property type="entry name" value="UPF0173 METAL-DEPENDENT HYDROLASE MJ1163-RELATED"/>
    <property type="match status" value="1"/>
</dbReference>
<reference evidence="4" key="1">
    <citation type="submission" date="2023-03" db="EMBL/GenBank/DDBJ databases">
        <title>Draft genome sequence of a Mycolicibacterium mageritense strain H4_3_1 isolated from a hybrid biological-inorganic system reactor.</title>
        <authorList>
            <person name="Feng X."/>
            <person name="Kazama D."/>
            <person name="Sato K."/>
            <person name="Kobayashi H."/>
        </authorList>
    </citation>
    <scope>NUCLEOTIDE SEQUENCE</scope>
    <source>
        <strain evidence="4">H4_3_1</strain>
    </source>
</reference>
<keyword evidence="1" id="KW-0378">Hydrolase</keyword>
<dbReference type="Gene3D" id="3.60.15.10">
    <property type="entry name" value="Ribonuclease Z/Hydroxyacylglutathione hydrolase-like"/>
    <property type="match status" value="1"/>
</dbReference>
<protein>
    <recommendedName>
        <fullName evidence="3">Metallo-beta-lactamase domain-containing protein</fullName>
    </recommendedName>
</protein>
<evidence type="ECO:0000313" key="5">
    <source>
        <dbReference type="Proteomes" id="UP001241092"/>
    </source>
</evidence>
<dbReference type="Proteomes" id="UP001241092">
    <property type="component" value="Chromosome"/>
</dbReference>
<dbReference type="EMBL" id="AP027452">
    <property type="protein sequence ID" value="BDY31875.1"/>
    <property type="molecule type" value="Genomic_DNA"/>
</dbReference>
<organism evidence="4 5">
    <name type="scientific">Mycolicibacterium mageritense</name>
    <name type="common">Mycobacterium mageritense</name>
    <dbReference type="NCBI Taxonomy" id="53462"/>
    <lineage>
        <taxon>Bacteria</taxon>
        <taxon>Bacillati</taxon>
        <taxon>Actinomycetota</taxon>
        <taxon>Actinomycetes</taxon>
        <taxon>Mycobacteriales</taxon>
        <taxon>Mycobacteriaceae</taxon>
        <taxon>Mycolicibacterium</taxon>
    </lineage>
</organism>
<evidence type="ECO:0000256" key="1">
    <source>
        <dbReference type="ARBA" id="ARBA00022801"/>
    </source>
</evidence>
<name>A0AAI8TZN0_MYCME</name>
<sequence>MTTSTPARIGAQRHPLAIGIIGGPTTVIDFAGLRLVTEPTFDAPRDYGAYRKEAGPAVRPEELGPVDAVLLSHDLHQDNFDHAGRDFARRAPLLLTGPQAAHRLGGNARGLRSFDATELRASGDAPPVRVSAVPAQHGPTDGERDEYGNINTEVTGFVLEAEGLPTVYVSGDNTSMVPVREIADRFPTVDIAILHIGAARVAAKNAGRPLTLTADRATAVAELLGASIVVPVHCEGWSLYSESLENVRSSFDDAGLSALLRYAPPGSWAVLGSERP</sequence>
<dbReference type="SUPFAM" id="SSF56281">
    <property type="entry name" value="Metallo-hydrolase/oxidoreductase"/>
    <property type="match status" value="1"/>
</dbReference>
<evidence type="ECO:0000259" key="3">
    <source>
        <dbReference type="Pfam" id="PF12706"/>
    </source>
</evidence>
<dbReference type="InterPro" id="IPR036866">
    <property type="entry name" value="RibonucZ/Hydroxyglut_hydro"/>
</dbReference>
<dbReference type="InterPro" id="IPR001279">
    <property type="entry name" value="Metallo-B-lactamas"/>
</dbReference>
<feature type="domain" description="Metallo-beta-lactamase" evidence="3">
    <location>
        <begin position="38"/>
        <end position="233"/>
    </location>
</feature>
<dbReference type="InterPro" id="IPR050114">
    <property type="entry name" value="UPF0173_UPF0282_UlaG_hydrolase"/>
</dbReference>
<feature type="region of interest" description="Disordered" evidence="2">
    <location>
        <begin position="123"/>
        <end position="148"/>
    </location>
</feature>
<accession>A0AAI8TZN0</accession>